<feature type="domain" description="Apoptosis-antagonizing transcription factor C-terminal" evidence="4">
    <location>
        <begin position="442"/>
        <end position="535"/>
    </location>
</feature>
<dbReference type="GO" id="GO:0000462">
    <property type="term" value="P:maturation of SSU-rRNA from tricistronic rRNA transcript (SSU-rRNA, 5.8S rRNA, LSU-rRNA)"/>
    <property type="evidence" value="ECO:0007669"/>
    <property type="project" value="TreeGrafter"/>
</dbReference>
<feature type="compositionally biased region" description="Basic and acidic residues" evidence="3">
    <location>
        <begin position="211"/>
        <end position="234"/>
    </location>
</feature>
<dbReference type="OrthoDB" id="5783963at2759"/>
<feature type="compositionally biased region" description="Acidic residues" evidence="3">
    <location>
        <begin position="546"/>
        <end position="562"/>
    </location>
</feature>
<proteinExistence type="inferred from homology"/>
<evidence type="ECO:0000256" key="1">
    <source>
        <dbReference type="ARBA" id="ARBA00008966"/>
    </source>
</evidence>
<dbReference type="Proteomes" id="UP000215305">
    <property type="component" value="Unassembled WGS sequence"/>
</dbReference>
<comment type="caution">
    <text evidence="6">The sequence shown here is derived from an EMBL/GenBank/DDBJ whole genome shotgun (WGS) entry which is preliminary data.</text>
</comment>
<dbReference type="PANTHER" id="PTHR15565:SF0">
    <property type="entry name" value="PROTEIN AATF"/>
    <property type="match status" value="1"/>
</dbReference>
<dbReference type="GO" id="GO:0005730">
    <property type="term" value="C:nucleolus"/>
    <property type="evidence" value="ECO:0007669"/>
    <property type="project" value="TreeGrafter"/>
</dbReference>
<dbReference type="AlphaFoldDB" id="A0A397G518"/>
<dbReference type="STRING" id="41047.A0A397G518"/>
<evidence type="ECO:0000256" key="2">
    <source>
        <dbReference type="ARBA" id="ARBA00013850"/>
    </source>
</evidence>
<evidence type="ECO:0000256" key="3">
    <source>
        <dbReference type="SAM" id="MobiDB-lite"/>
    </source>
</evidence>
<dbReference type="Pfam" id="PF13339">
    <property type="entry name" value="AATF-Che1"/>
    <property type="match status" value="1"/>
</dbReference>
<evidence type="ECO:0000259" key="4">
    <source>
        <dbReference type="Pfam" id="PF08164"/>
    </source>
</evidence>
<feature type="compositionally biased region" description="Acidic residues" evidence="3">
    <location>
        <begin position="146"/>
        <end position="210"/>
    </location>
</feature>
<organism evidence="6 7">
    <name type="scientific">Aspergillus thermomutatus</name>
    <name type="common">Neosartorya pseudofischeri</name>
    <dbReference type="NCBI Taxonomy" id="41047"/>
    <lineage>
        <taxon>Eukaryota</taxon>
        <taxon>Fungi</taxon>
        <taxon>Dikarya</taxon>
        <taxon>Ascomycota</taxon>
        <taxon>Pezizomycotina</taxon>
        <taxon>Eurotiomycetes</taxon>
        <taxon>Eurotiomycetidae</taxon>
        <taxon>Eurotiales</taxon>
        <taxon>Aspergillaceae</taxon>
        <taxon>Aspergillus</taxon>
        <taxon>Aspergillus subgen. Fumigati</taxon>
    </lineage>
</organism>
<dbReference type="GeneID" id="38124961"/>
<evidence type="ECO:0000313" key="6">
    <source>
        <dbReference type="EMBL" id="RHZ45159.1"/>
    </source>
</evidence>
<feature type="region of interest" description="Disordered" evidence="3">
    <location>
        <begin position="1"/>
        <end position="237"/>
    </location>
</feature>
<feature type="compositionally biased region" description="Basic and acidic residues" evidence="3">
    <location>
        <begin position="1"/>
        <end position="31"/>
    </location>
</feature>
<dbReference type="InterPro" id="IPR025160">
    <property type="entry name" value="AATF"/>
</dbReference>
<dbReference type="VEuPathDB" id="FungiDB:CDV56_102987"/>
<sequence>MAPKSLAERLAELEDPTPKDFDPEDLDRAGPDSDDEGAEAADPNAGREHYQAVGKARLRKQDPINLGKQYAGSKISRDALEAESDDDPFRARSSDEEDGSEDEEEEDSELASDEDEDASEESEEERPRKSKSAGKDGKRQMKELEFSSDEEAVDGMDTDGSEEIEGSEADSEDALDEYNTDGEFPSDDDDEEDDDDGSEDEDDEDDEDGDTDNRRVRFDKKPKSDDREELRRLMSSDQKTIAATISQAAKADAAKGRAVKQQRATFDALLNARIKLQKGLTAINQLSIAANGSDEKTNIDGEAIKSAESAALALWSTLEDLRLALADAQTQDESKKRKRPSAVSVATSTDSLWKRMTDLESDAVPHRRAVLDKWSLKVRSSTAALPNARGKLLGASAGSPQTITAVIDAQVASETGERAAKRSRKNASDEEPEPVYDDTVFYQSLLRDLVEQRMSSSDAITNGIDTLHIQLPSRQGIHPITGMRKDKVKREIDTRASKGRKMRFDVHEKLQNFMAPEDRGAWTNTAREEFFASLLGKTASGLLREGDDEDASAAEESEEDREEVGLRLFRS</sequence>
<dbReference type="EMBL" id="NKHU02000298">
    <property type="protein sequence ID" value="RHZ45159.1"/>
    <property type="molecule type" value="Genomic_DNA"/>
</dbReference>
<name>A0A397G518_ASPTH</name>
<feature type="domain" description="AATF leucine zipper-containing" evidence="5">
    <location>
        <begin position="252"/>
        <end position="377"/>
    </location>
</feature>
<dbReference type="RefSeq" id="XP_026610621.1">
    <property type="nucleotide sequence ID" value="XM_026756606.1"/>
</dbReference>
<gene>
    <name evidence="6" type="primary">BFR2</name>
    <name evidence="6" type="ORF">CDV56_102987</name>
</gene>
<dbReference type="PANTHER" id="PTHR15565">
    <property type="entry name" value="AATF PROTEIN APOPTOSIS ANTAGONIZING TRANSCRIPTION FACTOR"/>
    <property type="match status" value="1"/>
</dbReference>
<feature type="region of interest" description="Disordered" evidence="3">
    <location>
        <begin position="542"/>
        <end position="571"/>
    </location>
</feature>
<accession>A0A397G518</accession>
<feature type="compositionally biased region" description="Acidic residues" evidence="3">
    <location>
        <begin position="95"/>
        <end position="124"/>
    </location>
</feature>
<keyword evidence="7" id="KW-1185">Reference proteome</keyword>
<feature type="region of interest" description="Disordered" evidence="3">
    <location>
        <begin position="413"/>
        <end position="434"/>
    </location>
</feature>
<dbReference type="Pfam" id="PF08164">
    <property type="entry name" value="TRAUB"/>
    <property type="match status" value="1"/>
</dbReference>
<comment type="similarity">
    <text evidence="1">Belongs to the AATF family.</text>
</comment>
<evidence type="ECO:0000313" key="7">
    <source>
        <dbReference type="Proteomes" id="UP000215305"/>
    </source>
</evidence>
<protein>
    <recommendedName>
        <fullName evidence="2">Protein BFR2</fullName>
    </recommendedName>
</protein>
<dbReference type="InterPro" id="IPR039223">
    <property type="entry name" value="AATF/Bfr2"/>
</dbReference>
<dbReference type="InterPro" id="IPR012617">
    <property type="entry name" value="AATF_C"/>
</dbReference>
<feature type="compositionally biased region" description="Basic and acidic residues" evidence="3">
    <location>
        <begin position="133"/>
        <end position="145"/>
    </location>
</feature>
<reference evidence="6" key="1">
    <citation type="submission" date="2018-08" db="EMBL/GenBank/DDBJ databases">
        <title>Draft genome sequence of azole-resistant Aspergillus thermomutatus (Neosartorya pseudofischeri) strain HMR AF 39, isolated from a human nasal aspirate.</title>
        <authorList>
            <person name="Parent-Michaud M."/>
            <person name="Dufresne P.J."/>
            <person name="Fournier E."/>
            <person name="Martineau C."/>
            <person name="Moreira S."/>
            <person name="Perkins V."/>
            <person name="De Repentigny L."/>
            <person name="Dufresne S.F."/>
        </authorList>
    </citation>
    <scope>NUCLEOTIDE SEQUENCE [LARGE SCALE GENOMIC DNA]</scope>
    <source>
        <strain evidence="6">HMR AF 39</strain>
    </source>
</reference>
<evidence type="ECO:0000259" key="5">
    <source>
        <dbReference type="Pfam" id="PF13339"/>
    </source>
</evidence>